<dbReference type="InterPro" id="IPR036397">
    <property type="entry name" value="RNaseH_sf"/>
</dbReference>
<evidence type="ECO:0000313" key="1">
    <source>
        <dbReference type="EMBL" id="MDP9839826.1"/>
    </source>
</evidence>
<protein>
    <recommendedName>
        <fullName evidence="3">Transposase</fullName>
    </recommendedName>
</protein>
<dbReference type="SUPFAM" id="SSF53098">
    <property type="entry name" value="Ribonuclease H-like"/>
    <property type="match status" value="1"/>
</dbReference>
<dbReference type="Gene3D" id="3.30.420.10">
    <property type="entry name" value="Ribonuclease H-like superfamily/Ribonuclease H"/>
    <property type="match status" value="1"/>
</dbReference>
<proteinExistence type="predicted"/>
<organism evidence="1 2">
    <name type="scientific">Neorhizobium huautlense</name>
    <dbReference type="NCBI Taxonomy" id="67774"/>
    <lineage>
        <taxon>Bacteria</taxon>
        <taxon>Pseudomonadati</taxon>
        <taxon>Pseudomonadota</taxon>
        <taxon>Alphaproteobacteria</taxon>
        <taxon>Hyphomicrobiales</taxon>
        <taxon>Rhizobiaceae</taxon>
        <taxon>Rhizobium/Agrobacterium group</taxon>
        <taxon>Neorhizobium</taxon>
    </lineage>
</organism>
<dbReference type="Proteomes" id="UP001241472">
    <property type="component" value="Unassembled WGS sequence"/>
</dbReference>
<dbReference type="InterPro" id="IPR012337">
    <property type="entry name" value="RNaseH-like_sf"/>
</dbReference>
<gene>
    <name evidence="1" type="ORF">J2T09_004606</name>
</gene>
<sequence>MPAERVIRSLNQIIEWRGKPMAIQADNGPEYVSGKLME</sequence>
<keyword evidence="2" id="KW-1185">Reference proteome</keyword>
<evidence type="ECO:0000313" key="2">
    <source>
        <dbReference type="Proteomes" id="UP001241472"/>
    </source>
</evidence>
<name>A0ABT9Q0D8_9HYPH</name>
<accession>A0ABT9Q0D8</accession>
<evidence type="ECO:0008006" key="3">
    <source>
        <dbReference type="Google" id="ProtNLM"/>
    </source>
</evidence>
<reference evidence="1 2" key="1">
    <citation type="submission" date="2023-07" db="EMBL/GenBank/DDBJ databases">
        <title>Sorghum-associated microbial communities from plants grown in Nebraska, USA.</title>
        <authorList>
            <person name="Schachtman D."/>
        </authorList>
    </citation>
    <scope>NUCLEOTIDE SEQUENCE [LARGE SCALE GENOMIC DNA]</scope>
    <source>
        <strain evidence="1 2">DS1307</strain>
    </source>
</reference>
<comment type="caution">
    <text evidence="1">The sequence shown here is derived from an EMBL/GenBank/DDBJ whole genome shotgun (WGS) entry which is preliminary data.</text>
</comment>
<dbReference type="EMBL" id="JAUSRF010000019">
    <property type="protein sequence ID" value="MDP9839826.1"/>
    <property type="molecule type" value="Genomic_DNA"/>
</dbReference>